<dbReference type="RefSeq" id="WP_179541594.1">
    <property type="nucleotide sequence ID" value="NZ_BAAALL010000002.1"/>
</dbReference>
<gene>
    <name evidence="9" type="ORF">HNR09_001632</name>
</gene>
<dbReference type="PANTHER" id="PTHR42996:SF1">
    <property type="entry name" value="PHOSPHATE-BINDING PROTEIN PSTS"/>
    <property type="match status" value="1"/>
</dbReference>
<feature type="binding site" evidence="5">
    <location>
        <begin position="58"/>
        <end position="60"/>
    </location>
    <ligand>
        <name>phosphate</name>
        <dbReference type="ChEBI" id="CHEBI:43474"/>
    </ligand>
</feature>
<evidence type="ECO:0000256" key="2">
    <source>
        <dbReference type="ARBA" id="ARBA00022448"/>
    </source>
</evidence>
<keyword evidence="10" id="KW-1185">Reference proteome</keyword>
<feature type="signal peptide" evidence="7">
    <location>
        <begin position="1"/>
        <end position="21"/>
    </location>
</feature>
<protein>
    <recommendedName>
        <fullName evidence="4">Phosphate-binding protein</fullName>
    </recommendedName>
</protein>
<sequence>MKLHRFGRAAAILSVASLALVACGESNNPGGDDADAGTGGENGAETSEVQGTLSGGGSSAQEAAMTAWANGFTSVAPDAQVNYASVGSGSGREGFLGGEYDFAGSDAAMDEGEWEQSQEICGPDGAFHIPSYISPIAAAYNVEGIDGSLNLDAETLAGIFAGEITSWDDEAVAEHNPDLDLPDTPITVVHRADDSGTTENFTEYLEAAAPEVWEWEADGSWPADVSSESAQQTSGVVDLTTQTDGAITYADASQIGDLDSVAVEVGEEYVEYSPEAAAQAVASSTPVEGQAPNNMSYELDRDTEESGAYPIVLVAYNIFCNEYQDQETVDLVQAFGEYVVSEDGQSTAESAAGNAPMSEELRDEALEAIDQIRVAE</sequence>
<dbReference type="PIRSF" id="PIRSF002756">
    <property type="entry name" value="PstS"/>
    <property type="match status" value="1"/>
</dbReference>
<evidence type="ECO:0000256" key="1">
    <source>
        <dbReference type="ARBA" id="ARBA00008725"/>
    </source>
</evidence>
<dbReference type="GO" id="GO:0035435">
    <property type="term" value="P:phosphate ion transmembrane transport"/>
    <property type="evidence" value="ECO:0007669"/>
    <property type="project" value="InterPro"/>
</dbReference>
<dbReference type="EMBL" id="JACCFY010000001">
    <property type="protein sequence ID" value="NYJ78221.1"/>
    <property type="molecule type" value="Genomic_DNA"/>
</dbReference>
<dbReference type="Pfam" id="PF12849">
    <property type="entry name" value="PBP_like_2"/>
    <property type="match status" value="1"/>
</dbReference>
<evidence type="ECO:0000256" key="3">
    <source>
        <dbReference type="ARBA" id="ARBA00022592"/>
    </source>
</evidence>
<proteinExistence type="inferred from homology"/>
<evidence type="ECO:0000256" key="4">
    <source>
        <dbReference type="PIRNR" id="PIRNR002756"/>
    </source>
</evidence>
<dbReference type="Proteomes" id="UP000535437">
    <property type="component" value="Unassembled WGS sequence"/>
</dbReference>
<organism evidence="9 10">
    <name type="scientific">Nesterenkonia xinjiangensis</name>
    <dbReference type="NCBI Taxonomy" id="225327"/>
    <lineage>
        <taxon>Bacteria</taxon>
        <taxon>Bacillati</taxon>
        <taxon>Actinomycetota</taxon>
        <taxon>Actinomycetes</taxon>
        <taxon>Micrococcales</taxon>
        <taxon>Micrococcaceae</taxon>
        <taxon>Nesterenkonia</taxon>
    </lineage>
</organism>
<dbReference type="CDD" id="cd13565">
    <property type="entry name" value="PBP2_PstS"/>
    <property type="match status" value="1"/>
</dbReference>
<feature type="domain" description="PBP" evidence="8">
    <location>
        <begin position="43"/>
        <end position="342"/>
    </location>
</feature>
<evidence type="ECO:0000313" key="10">
    <source>
        <dbReference type="Proteomes" id="UP000535437"/>
    </source>
</evidence>
<dbReference type="GO" id="GO:0043190">
    <property type="term" value="C:ATP-binding cassette (ABC) transporter complex"/>
    <property type="evidence" value="ECO:0007669"/>
    <property type="project" value="InterPro"/>
</dbReference>
<evidence type="ECO:0000256" key="6">
    <source>
        <dbReference type="SAM" id="MobiDB-lite"/>
    </source>
</evidence>
<dbReference type="InterPro" id="IPR005673">
    <property type="entry name" value="ABC_phos-bd_PstS"/>
</dbReference>
<keyword evidence="3 4" id="KW-0592">Phosphate transport</keyword>
<dbReference type="Gene3D" id="3.40.190.10">
    <property type="entry name" value="Periplasmic binding protein-like II"/>
    <property type="match status" value="2"/>
</dbReference>
<comment type="similarity">
    <text evidence="1 4">Belongs to the PstS family.</text>
</comment>
<reference evidence="9 10" key="1">
    <citation type="submission" date="2020-07" db="EMBL/GenBank/DDBJ databases">
        <title>Sequencing the genomes of 1000 actinobacteria strains.</title>
        <authorList>
            <person name="Klenk H.-P."/>
        </authorList>
    </citation>
    <scope>NUCLEOTIDE SEQUENCE [LARGE SCALE GENOMIC DNA]</scope>
    <source>
        <strain evidence="9 10">DSM 15475</strain>
    </source>
</reference>
<keyword evidence="2 4" id="KW-0813">Transport</keyword>
<dbReference type="InterPro" id="IPR024370">
    <property type="entry name" value="PBP_domain"/>
</dbReference>
<feature type="chain" id="PRO_5039437513" description="Phosphate-binding protein" evidence="7">
    <location>
        <begin position="22"/>
        <end position="376"/>
    </location>
</feature>
<evidence type="ECO:0000256" key="7">
    <source>
        <dbReference type="SAM" id="SignalP"/>
    </source>
</evidence>
<feature type="binding site" evidence="5">
    <location>
        <position position="88"/>
    </location>
    <ligand>
        <name>phosphate</name>
        <dbReference type="ChEBI" id="CHEBI:43474"/>
    </ligand>
</feature>
<evidence type="ECO:0000313" key="9">
    <source>
        <dbReference type="EMBL" id="NYJ78221.1"/>
    </source>
</evidence>
<feature type="region of interest" description="Disordered" evidence="6">
    <location>
        <begin position="30"/>
        <end position="58"/>
    </location>
</feature>
<dbReference type="NCBIfam" id="TIGR00975">
    <property type="entry name" value="3a0107s03"/>
    <property type="match status" value="1"/>
</dbReference>
<dbReference type="GO" id="GO:0042301">
    <property type="term" value="F:phosphate ion binding"/>
    <property type="evidence" value="ECO:0007669"/>
    <property type="project" value="InterPro"/>
</dbReference>
<name>A0A7Z0GLI4_9MICC</name>
<dbReference type="InterPro" id="IPR050962">
    <property type="entry name" value="Phosphate-bind_PstS"/>
</dbReference>
<dbReference type="PROSITE" id="PS51257">
    <property type="entry name" value="PROKAR_LIPOPROTEIN"/>
    <property type="match status" value="1"/>
</dbReference>
<evidence type="ECO:0000259" key="8">
    <source>
        <dbReference type="Pfam" id="PF12849"/>
    </source>
</evidence>
<keyword evidence="7" id="KW-0732">Signal</keyword>
<feature type="binding site" evidence="5">
    <location>
        <position position="106"/>
    </location>
    <ligand>
        <name>phosphate</name>
        <dbReference type="ChEBI" id="CHEBI:43474"/>
    </ligand>
</feature>
<feature type="binding site" evidence="5">
    <location>
        <begin position="195"/>
        <end position="197"/>
    </location>
    <ligand>
        <name>phosphate</name>
        <dbReference type="ChEBI" id="CHEBI:43474"/>
    </ligand>
</feature>
<dbReference type="PANTHER" id="PTHR42996">
    <property type="entry name" value="PHOSPHATE-BINDING PROTEIN PSTS"/>
    <property type="match status" value="1"/>
</dbReference>
<dbReference type="SUPFAM" id="SSF53850">
    <property type="entry name" value="Periplasmic binding protein-like II"/>
    <property type="match status" value="1"/>
</dbReference>
<comment type="caution">
    <text evidence="9">The sequence shown here is derived from an EMBL/GenBank/DDBJ whole genome shotgun (WGS) entry which is preliminary data.</text>
</comment>
<evidence type="ECO:0000256" key="5">
    <source>
        <dbReference type="PIRSR" id="PIRSR002756-1"/>
    </source>
</evidence>
<accession>A0A7Z0GLI4</accession>
<dbReference type="AlphaFoldDB" id="A0A7Z0GLI4"/>